<keyword evidence="1" id="KW-1133">Transmembrane helix</keyword>
<feature type="transmembrane region" description="Helical" evidence="1">
    <location>
        <begin position="307"/>
        <end position="330"/>
    </location>
</feature>
<proteinExistence type="predicted"/>
<comment type="caution">
    <text evidence="2">The sequence shown here is derived from an EMBL/GenBank/DDBJ whole genome shotgun (WGS) entry which is preliminary data.</text>
</comment>
<keyword evidence="1" id="KW-0472">Membrane</keyword>
<dbReference type="Proteomes" id="UP000287352">
    <property type="component" value="Unassembled WGS sequence"/>
</dbReference>
<feature type="transmembrane region" description="Helical" evidence="1">
    <location>
        <begin position="205"/>
        <end position="228"/>
    </location>
</feature>
<accession>A0A402A2F2</accession>
<feature type="transmembrane region" description="Helical" evidence="1">
    <location>
        <begin position="127"/>
        <end position="151"/>
    </location>
</feature>
<feature type="transmembrane region" description="Helical" evidence="1">
    <location>
        <begin position="163"/>
        <end position="184"/>
    </location>
</feature>
<organism evidence="2 3">
    <name type="scientific">Tengunoibacter tsumagoiensis</name>
    <dbReference type="NCBI Taxonomy" id="2014871"/>
    <lineage>
        <taxon>Bacteria</taxon>
        <taxon>Bacillati</taxon>
        <taxon>Chloroflexota</taxon>
        <taxon>Ktedonobacteria</taxon>
        <taxon>Ktedonobacterales</taxon>
        <taxon>Dictyobacteraceae</taxon>
        <taxon>Tengunoibacter</taxon>
    </lineage>
</organism>
<dbReference type="OrthoDB" id="5290318at2"/>
<dbReference type="RefSeq" id="WP_126580781.1">
    <property type="nucleotide sequence ID" value="NZ_BIFR01000001.1"/>
</dbReference>
<dbReference type="AlphaFoldDB" id="A0A402A2F2"/>
<keyword evidence="1" id="KW-0812">Transmembrane</keyword>
<keyword evidence="3" id="KW-1185">Reference proteome</keyword>
<sequence length="331" mass="35467">MRLETLPLALYIVMAEVSIGAVSVLVFLDWRNEVKRGFLISYAFIYLFLAGMTYLLQQNFSTPELLHTFKHLDQSWTGSLSLPLLLFFLLLIPYSLFLVFDKHAGIQDEVKAEGETVRPPQGRVIRILRLASGIATVLAGLATLFVTAMIYRPVVAGNLGGAFTVAGFFAAAFALGGVMTAMWLGHWYLVTPALSEKPLQFSTTLVLVAIVAQIAFALIASPAALFGFDQAATSTTPATTVVTPTPTTGSAPAGQVKPEGAPVVTPLSIGAISWIRILVAFLMPLVLGGLSWKLIRDRSFQSATGMLYLVVVCALAGEIMARGLFLGGLIS</sequence>
<feature type="transmembrane region" description="Helical" evidence="1">
    <location>
        <begin position="274"/>
        <end position="295"/>
    </location>
</feature>
<name>A0A402A2F2_9CHLR</name>
<gene>
    <name evidence="2" type="ORF">KTT_30940</name>
</gene>
<evidence type="ECO:0000256" key="1">
    <source>
        <dbReference type="SAM" id="Phobius"/>
    </source>
</evidence>
<dbReference type="EMBL" id="BIFR01000001">
    <property type="protein sequence ID" value="GCE13235.1"/>
    <property type="molecule type" value="Genomic_DNA"/>
</dbReference>
<feature type="transmembrane region" description="Helical" evidence="1">
    <location>
        <begin position="39"/>
        <end position="56"/>
    </location>
</feature>
<protein>
    <submittedName>
        <fullName evidence="2">Uncharacterized protein</fullName>
    </submittedName>
</protein>
<evidence type="ECO:0000313" key="2">
    <source>
        <dbReference type="EMBL" id="GCE13235.1"/>
    </source>
</evidence>
<feature type="transmembrane region" description="Helical" evidence="1">
    <location>
        <begin position="76"/>
        <end position="100"/>
    </location>
</feature>
<evidence type="ECO:0000313" key="3">
    <source>
        <dbReference type="Proteomes" id="UP000287352"/>
    </source>
</evidence>
<reference evidence="3" key="1">
    <citation type="submission" date="2018-12" db="EMBL/GenBank/DDBJ databases">
        <title>Tengunoibacter tsumagoiensis gen. nov., sp. nov., Dictyobacter kobayashii sp. nov., D. alpinus sp. nov., and D. joshuensis sp. nov. and description of Dictyobacteraceae fam. nov. within the order Ktedonobacterales isolated from Tengu-no-mugimeshi.</title>
        <authorList>
            <person name="Wang C.M."/>
            <person name="Zheng Y."/>
            <person name="Sakai Y."/>
            <person name="Toyoda A."/>
            <person name="Minakuchi Y."/>
            <person name="Abe K."/>
            <person name="Yokota A."/>
            <person name="Yabe S."/>
        </authorList>
    </citation>
    <scope>NUCLEOTIDE SEQUENCE [LARGE SCALE GENOMIC DNA]</scope>
    <source>
        <strain evidence="3">Uno3</strain>
    </source>
</reference>
<feature type="transmembrane region" description="Helical" evidence="1">
    <location>
        <begin position="6"/>
        <end position="27"/>
    </location>
</feature>